<dbReference type="EMBL" id="JAPFFM010000012">
    <property type="protein sequence ID" value="KAJ6727900.1"/>
    <property type="molecule type" value="Genomic_DNA"/>
</dbReference>
<gene>
    <name evidence="2" type="ORF">OIU74_006027</name>
</gene>
<dbReference type="PANTHER" id="PTHR33647:SF5">
    <property type="entry name" value="OS01G0793900 PROTEIN"/>
    <property type="match status" value="1"/>
</dbReference>
<organism evidence="2 3">
    <name type="scientific">Salix koriyanagi</name>
    <dbReference type="NCBI Taxonomy" id="2511006"/>
    <lineage>
        <taxon>Eukaryota</taxon>
        <taxon>Viridiplantae</taxon>
        <taxon>Streptophyta</taxon>
        <taxon>Embryophyta</taxon>
        <taxon>Tracheophyta</taxon>
        <taxon>Spermatophyta</taxon>
        <taxon>Magnoliopsida</taxon>
        <taxon>eudicotyledons</taxon>
        <taxon>Gunneridae</taxon>
        <taxon>Pentapetalae</taxon>
        <taxon>rosids</taxon>
        <taxon>fabids</taxon>
        <taxon>Malpighiales</taxon>
        <taxon>Salicaceae</taxon>
        <taxon>Saliceae</taxon>
        <taxon>Salix</taxon>
    </lineage>
</organism>
<keyword evidence="3" id="KW-1185">Reference proteome</keyword>
<dbReference type="AlphaFoldDB" id="A0A9Q0UDC7"/>
<reference evidence="2" key="1">
    <citation type="submission" date="2022-11" db="EMBL/GenBank/DDBJ databases">
        <authorList>
            <person name="Hyden B.L."/>
            <person name="Feng K."/>
            <person name="Yates T."/>
            <person name="Jawdy S."/>
            <person name="Smart L.B."/>
            <person name="Muchero W."/>
        </authorList>
    </citation>
    <scope>NUCLEOTIDE SEQUENCE</scope>
    <source>
        <tissue evidence="2">Shoot tip</tissue>
    </source>
</reference>
<name>A0A9Q0UDC7_9ROSI</name>
<feature type="region of interest" description="Disordered" evidence="1">
    <location>
        <begin position="34"/>
        <end position="75"/>
    </location>
</feature>
<feature type="compositionally biased region" description="Polar residues" evidence="1">
    <location>
        <begin position="117"/>
        <end position="132"/>
    </location>
</feature>
<protein>
    <submittedName>
        <fullName evidence="2">Uncharacterized protein</fullName>
    </submittedName>
</protein>
<evidence type="ECO:0000256" key="1">
    <source>
        <dbReference type="SAM" id="MobiDB-lite"/>
    </source>
</evidence>
<sequence length="132" mass="15315">MLKTCSLYTDIYTSSYPKKIEKKMRNLLRHESQRVSGHEIQAKAMNSTEEKRFLGDHKNIRDFRSSSSSSTTGTKVKIKITKKQLKELLGMAEVRELSVQQVLSQLMNVTSDHRSYEPQQQSWRPNLQSIPE</sequence>
<comment type="caution">
    <text evidence="2">The sequence shown here is derived from an EMBL/GenBank/DDBJ whole genome shotgun (WGS) entry which is preliminary data.</text>
</comment>
<accession>A0A9Q0UDC7</accession>
<dbReference type="PANTHER" id="PTHR33647">
    <property type="entry name" value="OS01G0793900 PROTEIN"/>
    <property type="match status" value="1"/>
</dbReference>
<feature type="compositionally biased region" description="Basic and acidic residues" evidence="1">
    <location>
        <begin position="48"/>
        <end position="64"/>
    </location>
</feature>
<dbReference type="Proteomes" id="UP001151752">
    <property type="component" value="Chromosome 11"/>
</dbReference>
<feature type="compositionally biased region" description="Low complexity" evidence="1">
    <location>
        <begin position="65"/>
        <end position="75"/>
    </location>
</feature>
<evidence type="ECO:0000313" key="3">
    <source>
        <dbReference type="Proteomes" id="UP001151752"/>
    </source>
</evidence>
<reference evidence="2" key="2">
    <citation type="journal article" date="2023" name="Int. J. Mol. Sci.">
        <title>De Novo Assembly and Annotation of 11 Diverse Shrub Willow (Salix) Genomes Reveals Novel Gene Organization in Sex-Linked Regions.</title>
        <authorList>
            <person name="Hyden B."/>
            <person name="Feng K."/>
            <person name="Yates T.B."/>
            <person name="Jawdy S."/>
            <person name="Cereghino C."/>
            <person name="Smart L.B."/>
            <person name="Muchero W."/>
        </authorList>
    </citation>
    <scope>NUCLEOTIDE SEQUENCE</scope>
    <source>
        <tissue evidence="2">Shoot tip</tissue>
    </source>
</reference>
<evidence type="ECO:0000313" key="2">
    <source>
        <dbReference type="EMBL" id="KAJ6727900.1"/>
    </source>
</evidence>
<proteinExistence type="predicted"/>
<feature type="region of interest" description="Disordered" evidence="1">
    <location>
        <begin position="110"/>
        <end position="132"/>
    </location>
</feature>